<dbReference type="RefSeq" id="WP_204680312.1">
    <property type="nucleotide sequence ID" value="NZ_BSNR01000011.1"/>
</dbReference>
<accession>A0ABS2K0K4</accession>
<dbReference type="InterPro" id="IPR050909">
    <property type="entry name" value="Bact_Autotransporter_VF"/>
</dbReference>
<proteinExistence type="predicted"/>
<dbReference type="Pfam" id="PF05860">
    <property type="entry name" value="TPS"/>
    <property type="match status" value="3"/>
</dbReference>
<dbReference type="InterPro" id="IPR012334">
    <property type="entry name" value="Pectin_lyas_fold"/>
</dbReference>
<evidence type="ECO:0000256" key="1">
    <source>
        <dbReference type="SAM" id="MobiDB-lite"/>
    </source>
</evidence>
<evidence type="ECO:0000259" key="3">
    <source>
        <dbReference type="SMART" id="SM00912"/>
    </source>
</evidence>
<evidence type="ECO:0000313" key="4">
    <source>
        <dbReference type="EMBL" id="MBM7124781.1"/>
    </source>
</evidence>
<feature type="signal peptide" evidence="2">
    <location>
        <begin position="1"/>
        <end position="18"/>
    </location>
</feature>
<dbReference type="Gene3D" id="2.160.20.10">
    <property type="entry name" value="Single-stranded right-handed beta-helix, Pectin lyase-like"/>
    <property type="match status" value="3"/>
</dbReference>
<dbReference type="InterPro" id="IPR008638">
    <property type="entry name" value="FhaB/CdiA-like_TPS"/>
</dbReference>
<keyword evidence="5" id="KW-1185">Reference proteome</keyword>
<gene>
    <name evidence="4" type="ORF">ISP19_05260</name>
</gene>
<dbReference type="Proteomes" id="UP001430149">
    <property type="component" value="Unassembled WGS sequence"/>
</dbReference>
<feature type="region of interest" description="Disordered" evidence="1">
    <location>
        <begin position="1150"/>
        <end position="1173"/>
    </location>
</feature>
<organism evidence="4 5">
    <name type="scientific">Dyella flava</name>
    <dbReference type="NCBI Taxonomy" id="1920170"/>
    <lineage>
        <taxon>Bacteria</taxon>
        <taxon>Pseudomonadati</taxon>
        <taxon>Pseudomonadota</taxon>
        <taxon>Gammaproteobacteria</taxon>
        <taxon>Lysobacterales</taxon>
        <taxon>Rhodanobacteraceae</taxon>
        <taxon>Dyella</taxon>
    </lineage>
</organism>
<dbReference type="PANTHER" id="PTHR12338">
    <property type="entry name" value="AUTOTRANSPORTER"/>
    <property type="match status" value="1"/>
</dbReference>
<dbReference type="InterPro" id="IPR011050">
    <property type="entry name" value="Pectin_lyase_fold/virulence"/>
</dbReference>
<feature type="chain" id="PRO_5046229687" evidence="2">
    <location>
        <begin position="19"/>
        <end position="1272"/>
    </location>
</feature>
<dbReference type="SMART" id="SM00912">
    <property type="entry name" value="Haemagg_act"/>
    <property type="match status" value="3"/>
</dbReference>
<reference evidence="4" key="1">
    <citation type="submission" date="2020-10" db="EMBL/GenBank/DDBJ databases">
        <title>Phylogeny of dyella-like bacteria.</title>
        <authorList>
            <person name="Fu J."/>
        </authorList>
    </citation>
    <scope>NUCLEOTIDE SEQUENCE</scope>
    <source>
        <strain evidence="4">DHOC52</strain>
    </source>
</reference>
<dbReference type="SUPFAM" id="SSF51126">
    <property type="entry name" value="Pectin lyase-like"/>
    <property type="match status" value="3"/>
</dbReference>
<protein>
    <submittedName>
        <fullName evidence="4">Filamentous hemagglutinin N-terminal domain-containing protein</fullName>
    </submittedName>
</protein>
<feature type="domain" description="Filamentous haemagglutinin FhaB/tRNA nuclease CdiA-like TPS" evidence="3">
    <location>
        <begin position="15"/>
        <end position="128"/>
    </location>
</feature>
<feature type="domain" description="Filamentous haemagglutinin FhaB/tRNA nuclease CdiA-like TPS" evidence="3">
    <location>
        <begin position="519"/>
        <end position="631"/>
    </location>
</feature>
<dbReference type="EMBL" id="JADIKE010000029">
    <property type="protein sequence ID" value="MBM7124781.1"/>
    <property type="molecule type" value="Genomic_DNA"/>
</dbReference>
<evidence type="ECO:0000313" key="5">
    <source>
        <dbReference type="Proteomes" id="UP001430149"/>
    </source>
</evidence>
<dbReference type="NCBIfam" id="TIGR01901">
    <property type="entry name" value="adhes_NPXG"/>
    <property type="match status" value="3"/>
</dbReference>
<feature type="domain" description="Filamentous haemagglutinin FhaB/tRNA nuclease CdiA-like TPS" evidence="3">
    <location>
        <begin position="911"/>
        <end position="1024"/>
    </location>
</feature>
<keyword evidence="2" id="KW-0732">Signal</keyword>
<name>A0ABS2K0K4_9GAMM</name>
<comment type="caution">
    <text evidence="4">The sequence shown here is derived from an EMBL/GenBank/DDBJ whole genome shotgun (WGS) entry which is preliminary data.</text>
</comment>
<evidence type="ECO:0000256" key="2">
    <source>
        <dbReference type="SAM" id="SignalP"/>
    </source>
</evidence>
<dbReference type="PANTHER" id="PTHR12338:SF5">
    <property type="entry name" value="ANTIGEN 43-RELATED"/>
    <property type="match status" value="1"/>
</dbReference>
<sequence>MKPLALLVSLLASGQAAAVQNGNVTGGDASITQNGATTTIQQHSDRAIVAWNNFDIGQGERVNIQQPNANAAILNRVVGASTATQIQGALDANGRVFVINPNGIVVGPQGTINANSVVLSTADLRDSDFMGADSFLLGSPGEGDGIRNDGAITAPQGAYLFSNQVVNGPSGQITAEQGWVTLAAAQLAHLILLPDGSIGMLPLDGSQTNVLAANDGHITAGGGVRVQASGTGTSGTAIVRNTGTIEAKGMDGLIGATSATLIATGGAKATIDLRGTISANQIYARSTGDLNVDGAALLASTEGPAASSVWLSGQNITVGPGGLEFLGSLFLTSSNDKGTFTQNGDITSARGSITAQGLSLFAQQAGTTTLDDASGSMTVRADNVTLKDASIGRELWVDGTQATVDGALTAQRVTVSTNQLDITRHGVIDAANVTLFSSGRTNIAGRVTAASRLSITGYQGVTQTAEASLRFGDAMTLTSLGNVTLNGTIDAGSWYTVNGLRFAAGVYQPGQGYGGANALPGLTRGGVITSGAGSITQNGDTTQVAQTSDKLIIDWLDFNIAANQSITFLQPDANAAVLNKVTSGKTTTIDGALTANGRVFVLNPYGIVVGKSGTINANSITLAAGSLSDEDFFKDNASPVSTLDFTLSNPVKNEGTIATLTGATLLGTQVFNLGNGQISSDNGNIGLVAGGHVRVRQNDDGSLRGLDVDGAMFDSALINEGRITAGNGFAQLEVYSFPSVGYELIHNTGEIEAINRSGTAPVPGELGAGDILISGHSDFSSPYGATISGRLTGQNITLHNDGKLTINATGGGSIDTVSATHVTLSSDGLIHLNGNVIGTSTVSITGQQGVTQTEDGLLRSGDAMTIASDKVTLNGTIDAGSGYSVNEQGQWQPFAAGVYQPGQAYGAANALPGLPNNGVITAGSGSITTAGDATNVVQTSDKLIIDWRDFNIAFGESLNFLQPNANAAVLNKVTSGKTSTINGALTANGRVFILNPYGIVIGPTGTINANSVTLAAGSILADEDFLMGDTWNVNTSSGSGQQGLVQNHGTIATKTGVTLIGNQVLNLTSGRITTGKGNLSMVAGGMVQLSQSNDGSVSKVDALTSTNNALVANDGRITVDNGYAQLEAYTDTPNQGEIVRSLGQIDALNRSGDVSAPGEPSAGNILIRGRSSDESSGTVDIRGRLNGQNITVHSDGDLNLYSAALTTWQRGADPSKQKVTLEGNRIIVGPEGLTIDGSAVLRGVGNAPVFDQQGPFTVIGNDVSLIDLDLTH</sequence>